<evidence type="ECO:0000313" key="3">
    <source>
        <dbReference type="EMBL" id="RCN26462.1"/>
    </source>
</evidence>
<dbReference type="Pfam" id="PF13358">
    <property type="entry name" value="DDE_3"/>
    <property type="match status" value="1"/>
</dbReference>
<dbReference type="PANTHER" id="PTHR33939:SF1">
    <property type="entry name" value="DUF4371 DOMAIN-CONTAINING PROTEIN"/>
    <property type="match status" value="1"/>
</dbReference>
<dbReference type="GO" id="GO:0003676">
    <property type="term" value="F:nucleic acid binding"/>
    <property type="evidence" value="ECO:0007669"/>
    <property type="project" value="InterPro"/>
</dbReference>
<feature type="region of interest" description="Disordered" evidence="1">
    <location>
        <begin position="343"/>
        <end position="374"/>
    </location>
</feature>
<comment type="caution">
    <text evidence="3">The sequence shown here is derived from an EMBL/GenBank/DDBJ whole genome shotgun (WGS) entry which is preliminary data.</text>
</comment>
<organism evidence="3 4">
    <name type="scientific">Ancylostoma caninum</name>
    <name type="common">Dog hookworm</name>
    <dbReference type="NCBI Taxonomy" id="29170"/>
    <lineage>
        <taxon>Eukaryota</taxon>
        <taxon>Metazoa</taxon>
        <taxon>Ecdysozoa</taxon>
        <taxon>Nematoda</taxon>
        <taxon>Chromadorea</taxon>
        <taxon>Rhabditida</taxon>
        <taxon>Rhabditina</taxon>
        <taxon>Rhabditomorpha</taxon>
        <taxon>Strongyloidea</taxon>
        <taxon>Ancylostomatidae</taxon>
        <taxon>Ancylostomatinae</taxon>
        <taxon>Ancylostoma</taxon>
    </lineage>
</organism>
<dbReference type="EMBL" id="JOJR01007207">
    <property type="protein sequence ID" value="RCN26462.1"/>
    <property type="molecule type" value="Genomic_DNA"/>
</dbReference>
<evidence type="ECO:0000259" key="2">
    <source>
        <dbReference type="Pfam" id="PF13358"/>
    </source>
</evidence>
<dbReference type="InterPro" id="IPR036397">
    <property type="entry name" value="RNaseH_sf"/>
</dbReference>
<gene>
    <name evidence="3" type="ORF">ANCCAN_27811</name>
</gene>
<evidence type="ECO:0000256" key="1">
    <source>
        <dbReference type="SAM" id="MobiDB-lite"/>
    </source>
</evidence>
<dbReference type="OrthoDB" id="5874348at2759"/>
<evidence type="ECO:0000313" key="4">
    <source>
        <dbReference type="Proteomes" id="UP000252519"/>
    </source>
</evidence>
<protein>
    <recommendedName>
        <fullName evidence="2">Tc1-like transposase DDE domain-containing protein</fullName>
    </recommendedName>
</protein>
<proteinExistence type="predicted"/>
<dbReference type="InterPro" id="IPR038717">
    <property type="entry name" value="Tc1-like_DDE_dom"/>
</dbReference>
<keyword evidence="4" id="KW-1185">Reference proteome</keyword>
<dbReference type="Proteomes" id="UP000252519">
    <property type="component" value="Unassembled WGS sequence"/>
</dbReference>
<sequence>MSKTTFYHFLRGIGFSFKINRGQRFIFERPDLTRKRTVYLSAIARARSMNHCVVFIDETWVFVSMTKKRGWNDNTIPRFASASTMEMFSCGKTAAKNKGRRAIVISAITEHGVVPGCTKVLISGRGGADQDYHRDMNHSAFEEWLRESIPRMQHAAGGRPVSLVMDNAPYHSRQVEKIPTRSSTKAAIEEYLRSKGLEVAVNSTKADLLAELHAYVASRGGVAAMRSYAVENICAEFGVTVIRLPPYHCFFNPIEMCWSQMKAHLNKHGKPDDNLDTVIGSRWMYLFENTHEKKAIQVKMRTLSWMDTVPPDLCSSWFRHVVSEEEAARLKLVADFNNNDTLGLERGSSADESSSTSMDEISSLESDTDYDIID</sequence>
<reference evidence="3 4" key="1">
    <citation type="submission" date="2014-10" db="EMBL/GenBank/DDBJ databases">
        <title>Draft genome of the hookworm Ancylostoma caninum.</title>
        <authorList>
            <person name="Mitreva M."/>
        </authorList>
    </citation>
    <scope>NUCLEOTIDE SEQUENCE [LARGE SCALE GENOMIC DNA]</scope>
    <source>
        <strain evidence="3 4">Baltimore</strain>
    </source>
</reference>
<feature type="domain" description="Tc1-like transposase DDE" evidence="2">
    <location>
        <begin position="131"/>
        <end position="273"/>
    </location>
</feature>
<dbReference type="AlphaFoldDB" id="A0A368F324"/>
<feature type="compositionally biased region" description="Low complexity" evidence="1">
    <location>
        <begin position="350"/>
        <end position="365"/>
    </location>
</feature>
<accession>A0A368F324</accession>
<dbReference type="PANTHER" id="PTHR33939">
    <property type="entry name" value="PROTEIN CBG22215"/>
    <property type="match status" value="1"/>
</dbReference>
<name>A0A368F324_ANCCA</name>
<dbReference type="Gene3D" id="3.30.420.10">
    <property type="entry name" value="Ribonuclease H-like superfamily/Ribonuclease H"/>
    <property type="match status" value="1"/>
</dbReference>